<feature type="region of interest" description="Disordered" evidence="2">
    <location>
        <begin position="1688"/>
        <end position="1747"/>
    </location>
</feature>
<dbReference type="Pfam" id="PF02364">
    <property type="entry name" value="Glucan_synthase"/>
    <property type="match status" value="1"/>
</dbReference>
<feature type="transmembrane region" description="Helical" evidence="3">
    <location>
        <begin position="692"/>
        <end position="725"/>
    </location>
</feature>
<keyword evidence="6" id="KW-1185">Reference proteome</keyword>
<evidence type="ECO:0000256" key="1">
    <source>
        <dbReference type="SAM" id="Coils"/>
    </source>
</evidence>
<dbReference type="PANTHER" id="PTHR12741:SF48">
    <property type="entry name" value="1,3-BETA-GLUCAN SYNTHASE COMPONENT FKS1-RELATED"/>
    <property type="match status" value="1"/>
</dbReference>
<dbReference type="EMBL" id="MDYQ01000071">
    <property type="protein sequence ID" value="PRP84007.1"/>
    <property type="molecule type" value="Genomic_DNA"/>
</dbReference>
<dbReference type="GO" id="GO:0006075">
    <property type="term" value="P:(1-&gt;3)-beta-D-glucan biosynthetic process"/>
    <property type="evidence" value="ECO:0007669"/>
    <property type="project" value="InterPro"/>
</dbReference>
<evidence type="ECO:0000313" key="6">
    <source>
        <dbReference type="Proteomes" id="UP000241769"/>
    </source>
</evidence>
<keyword evidence="3" id="KW-0812">Transmembrane</keyword>
<feature type="transmembrane region" description="Helical" evidence="3">
    <location>
        <begin position="1308"/>
        <end position="1332"/>
    </location>
</feature>
<feature type="compositionally biased region" description="Basic and acidic residues" evidence="2">
    <location>
        <begin position="1629"/>
        <end position="1638"/>
    </location>
</feature>
<dbReference type="OrthoDB" id="1880850at2759"/>
<feature type="transmembrane region" description="Helical" evidence="3">
    <location>
        <begin position="1344"/>
        <end position="1363"/>
    </location>
</feature>
<feature type="transmembrane region" description="Helical" evidence="3">
    <location>
        <begin position="550"/>
        <end position="566"/>
    </location>
</feature>
<evidence type="ECO:0000259" key="4">
    <source>
        <dbReference type="Pfam" id="PF02364"/>
    </source>
</evidence>
<dbReference type="PANTHER" id="PTHR12741">
    <property type="entry name" value="LYST-INTERACTING PROTEIN LIP5 DOPAMINE RESPONSIVE PROTEIN DRG-1"/>
    <property type="match status" value="1"/>
</dbReference>
<feature type="region of interest" description="Disordered" evidence="2">
    <location>
        <begin position="1604"/>
        <end position="1640"/>
    </location>
</feature>
<feature type="transmembrane region" description="Helical" evidence="3">
    <location>
        <begin position="647"/>
        <end position="672"/>
    </location>
</feature>
<name>A0A2P6NJ87_9EUKA</name>
<dbReference type="InterPro" id="IPR003440">
    <property type="entry name" value="Glyco_trans_48_dom"/>
</dbReference>
<sequence length="1747" mass="201518">MGGGQQSSLEEGRRCLKNQQVPGAMVGIKGTLSFRSNSRKVPQNLALFPASRPKHHTRRTLLLSLEGRRHYGNASSWGKAAFLRHIEVLRSVFDSHWIGQQLFQQHIVEIAWHKLKKRAIGWLMHRNVWTDEEENESKFRDAWEQFEKKHFRAYKRWKKITGAAGGFDLKMESSLEQGINNIFLYYLVYAEVQDLRCMQNLTHLFFHIASALYNDKNSAIKAAEWIRREGTKVYRFMSLVYSKDDMNQDVFHHDDMDDLSATNAFVKVAMSTLDLYKALKIEKYPTLAKVLQLDTPTFIVYWLKGAQGELNGNVEKAQQREKWIIDNFTNARESQKIQDHLNKAEQISSQTRQLNAEMKACQEALSTVDRYRPKEEDFDEKPDSLAIFQLALTQLDTARELFLSAEETERSQISGKLREAKVNYFNNRTESENRYGASINGFKQLGQDYEECEMGLRRAYEGFTDRSLGTCKAYAAEARYLQSKAAWKRVAMEEQIERVAASRIIQFAFEDAVNSARSQFAKRNKTYVEAAGGPLGISGYLTVIYHYSHAAYLHLLMLVPLCWLYFDYHYVIGGYPTIREGIIGVVQIDGIFDMYNNVILSFAIPIGLTLILWVIVNLILRWRVSGAKSAPRRDAKCSTNISMSSRFAVFLFWFFTIVTEIVIVKFLIINGIRGYTRDWTQNLPLSTSVPLLVFNWIPIIVLYLCSLQFIFTIWIGIFGFVYGLIDRVANVQNWRHVISAFEHSDIKCQHSDGRLPLIAVEWSHKVMPKKKDKEESWDRKYVAFAKAWNMAIAYFYETHKISKEELQRYCFKIKGTHGSSDSTDFLSGAVEKEPDLRIPPQVKDVKMHIMHLVNNIRMSKPTSGTSVREMLPLCVVTPVGAEKILYGYEFIIHVDNTQSSFLQHLIDRDPSEWQNFKRKECLTDKARDWISRMEKDVLQGTAERKEGKKKRWIDSTEEGSRLKVKISEWASLRFQALYRTVHGFMQIPRALALMARIQEPYLSQEKAEELAHAKFSYLVGYQSYAGYYDKYKKSKQRGQEGANLSKDEIEAHESVFFIKFIRKKFPEIKIAYPEKQNGRYYGKLVSGVKQMRGTSKLDDYRVEIFGPFTDFGLGKPAHQNFLAQFIDGMIIQDNVLPQSYFIPNVLGEFAADKKVRIVGLPEYVITTKWSSTAWCSAFSEHTFGTLTQRTYARFGVRLHYGHPDFLDALWVQTETGLSKLPYVSEDIFTGFDTVLKGGKIIHVEYHEVGKARDVDLYTTTKFQRKISMGASQMSCSRYIGQMHTSWSVSVLQGLCYYYSTVGFYLNHLILYLSVWVAITSQLILIILQRYVFGEDIQYFITERVYTFQVGFALVFPGILQLILEFGLIEAAWAYLSHFFILSVYSTFHILNTSSYWQWGLTKSAFYLGSGRGTGLEHYFMKDLYATFYTTHWGPAFIIFWMGILALSFSGSFLVFLVMYLLPSGIWLWGAIFLNPGSLPSTVHEEQWKRLMNVDMQQAAQIVKEHSRIDYHPPEPPRNWFKRIFVKMWRLFTYGLRVVHWLYTLLNFAVFMRVVRFIAILALLWEWIFAQKIATFLFTDDRRRVLRWDEDDTRQKSIFFSSMVRKPASESSSQNNSPSIGKPKSSGVVDRTKTREATLRGKMAQRAMAANLAAEKNKQLLSAVSTANYYEQSPDMNSSFMEERSLGLKEATDDETDSLSFIGQPGEKSGGRQIKRNRSVRFIKEGASSTSEEDTPKGKGEVTFGTTP</sequence>
<dbReference type="STRING" id="1890364.A0A2P6NJ87"/>
<feature type="transmembrane region" description="Helical" evidence="3">
    <location>
        <begin position="1530"/>
        <end position="1550"/>
    </location>
</feature>
<organism evidence="5 6">
    <name type="scientific">Planoprotostelium fungivorum</name>
    <dbReference type="NCBI Taxonomy" id="1890364"/>
    <lineage>
        <taxon>Eukaryota</taxon>
        <taxon>Amoebozoa</taxon>
        <taxon>Evosea</taxon>
        <taxon>Variosea</taxon>
        <taxon>Cavosteliida</taxon>
        <taxon>Cavosteliaceae</taxon>
        <taxon>Planoprotostelium</taxon>
    </lineage>
</organism>
<feature type="transmembrane region" description="Helical" evidence="3">
    <location>
        <begin position="1370"/>
        <end position="1390"/>
    </location>
</feature>
<feature type="transmembrane region" description="Helical" evidence="3">
    <location>
        <begin position="1556"/>
        <end position="1577"/>
    </location>
</feature>
<protein>
    <submittedName>
        <fullName evidence="5">Callose synthase 7-like</fullName>
    </submittedName>
</protein>
<evidence type="ECO:0000256" key="2">
    <source>
        <dbReference type="SAM" id="MobiDB-lite"/>
    </source>
</evidence>
<dbReference type="Proteomes" id="UP000241769">
    <property type="component" value="Unassembled WGS sequence"/>
</dbReference>
<dbReference type="InParanoid" id="A0A2P6NJ87"/>
<feature type="coiled-coil region" evidence="1">
    <location>
        <begin position="337"/>
        <end position="364"/>
    </location>
</feature>
<gene>
    <name evidence="5" type="ORF">PROFUN_08604</name>
</gene>
<evidence type="ECO:0000256" key="3">
    <source>
        <dbReference type="SAM" id="Phobius"/>
    </source>
</evidence>
<keyword evidence="3" id="KW-0472">Membrane</keyword>
<keyword evidence="3" id="KW-1133">Transmembrane helix</keyword>
<proteinExistence type="predicted"/>
<feature type="domain" description="Glycosyl transferase 48" evidence="4">
    <location>
        <begin position="853"/>
        <end position="1443"/>
    </location>
</feature>
<evidence type="ECO:0000313" key="5">
    <source>
        <dbReference type="EMBL" id="PRP84007.1"/>
    </source>
</evidence>
<keyword evidence="1" id="KW-0175">Coiled coil</keyword>
<feature type="transmembrane region" description="Helical" evidence="3">
    <location>
        <begin position="598"/>
        <end position="620"/>
    </location>
</feature>
<reference evidence="5 6" key="1">
    <citation type="journal article" date="2018" name="Genome Biol. Evol.">
        <title>Multiple Roots of Fruiting Body Formation in Amoebozoa.</title>
        <authorList>
            <person name="Hillmann F."/>
            <person name="Forbes G."/>
            <person name="Novohradska S."/>
            <person name="Ferling I."/>
            <person name="Riege K."/>
            <person name="Groth M."/>
            <person name="Westermann M."/>
            <person name="Marz M."/>
            <person name="Spaller T."/>
            <person name="Winckler T."/>
            <person name="Schaap P."/>
            <person name="Glockner G."/>
        </authorList>
    </citation>
    <scope>NUCLEOTIDE SEQUENCE [LARGE SCALE GENOMIC DNA]</scope>
    <source>
        <strain evidence="5 6">Jena</strain>
    </source>
</reference>
<feature type="compositionally biased region" description="Low complexity" evidence="2">
    <location>
        <begin position="1608"/>
        <end position="1618"/>
    </location>
</feature>
<dbReference type="GO" id="GO:0005886">
    <property type="term" value="C:plasma membrane"/>
    <property type="evidence" value="ECO:0007669"/>
    <property type="project" value="TreeGrafter"/>
</dbReference>
<comment type="caution">
    <text evidence="5">The sequence shown here is derived from an EMBL/GenBank/DDBJ whole genome shotgun (WGS) entry which is preliminary data.</text>
</comment>
<dbReference type="GO" id="GO:0000148">
    <property type="term" value="C:1,3-beta-D-glucan synthase complex"/>
    <property type="evidence" value="ECO:0007669"/>
    <property type="project" value="InterPro"/>
</dbReference>
<dbReference type="GO" id="GO:0003843">
    <property type="term" value="F:1,3-beta-D-glucan synthase activity"/>
    <property type="evidence" value="ECO:0007669"/>
    <property type="project" value="InterPro"/>
</dbReference>
<accession>A0A2P6NJ87</accession>